<sequence length="144" mass="16411">MSVPNQPRNFAFPKRTFGKKKPDQRSFQSSWFDSFTWLHYDEASILFAGFTSLIHICMFKDLDTLRRIHLTHPHIVPVMKYKQADAVVRADAPSIRRLHNFTAAVKFLTLLAMVSPAVKFLTLLAVVYPSSEVLIAVGHSIPQQ</sequence>
<keyword evidence="1" id="KW-0472">Membrane</keyword>
<dbReference type="AlphaFoldDB" id="A0A9D4C8P8"/>
<organism evidence="2 3">
    <name type="scientific">Dreissena polymorpha</name>
    <name type="common">Zebra mussel</name>
    <name type="synonym">Mytilus polymorpha</name>
    <dbReference type="NCBI Taxonomy" id="45954"/>
    <lineage>
        <taxon>Eukaryota</taxon>
        <taxon>Metazoa</taxon>
        <taxon>Spiralia</taxon>
        <taxon>Lophotrochozoa</taxon>
        <taxon>Mollusca</taxon>
        <taxon>Bivalvia</taxon>
        <taxon>Autobranchia</taxon>
        <taxon>Heteroconchia</taxon>
        <taxon>Euheterodonta</taxon>
        <taxon>Imparidentia</taxon>
        <taxon>Neoheterodontei</taxon>
        <taxon>Myida</taxon>
        <taxon>Dreissenoidea</taxon>
        <taxon>Dreissenidae</taxon>
        <taxon>Dreissena</taxon>
    </lineage>
</organism>
<dbReference type="EMBL" id="JAIWYP010000013">
    <property type="protein sequence ID" value="KAH3719532.1"/>
    <property type="molecule type" value="Genomic_DNA"/>
</dbReference>
<reference evidence="2" key="2">
    <citation type="submission" date="2020-11" db="EMBL/GenBank/DDBJ databases">
        <authorList>
            <person name="McCartney M.A."/>
            <person name="Auch B."/>
            <person name="Kono T."/>
            <person name="Mallez S."/>
            <person name="Becker A."/>
            <person name="Gohl D.M."/>
            <person name="Silverstein K.A.T."/>
            <person name="Koren S."/>
            <person name="Bechman K.B."/>
            <person name="Herman A."/>
            <person name="Abrahante J.E."/>
            <person name="Garbe J."/>
        </authorList>
    </citation>
    <scope>NUCLEOTIDE SEQUENCE</scope>
    <source>
        <strain evidence="2">Duluth1</strain>
        <tissue evidence="2">Whole animal</tissue>
    </source>
</reference>
<feature type="transmembrane region" description="Helical" evidence="1">
    <location>
        <begin position="43"/>
        <end position="59"/>
    </location>
</feature>
<comment type="caution">
    <text evidence="2">The sequence shown here is derived from an EMBL/GenBank/DDBJ whole genome shotgun (WGS) entry which is preliminary data.</text>
</comment>
<name>A0A9D4C8P8_DREPO</name>
<keyword evidence="1" id="KW-0812">Transmembrane</keyword>
<keyword evidence="3" id="KW-1185">Reference proteome</keyword>
<feature type="transmembrane region" description="Helical" evidence="1">
    <location>
        <begin position="107"/>
        <end position="128"/>
    </location>
</feature>
<gene>
    <name evidence="2" type="ORF">DPMN_062369</name>
</gene>
<dbReference type="Proteomes" id="UP000828390">
    <property type="component" value="Unassembled WGS sequence"/>
</dbReference>
<proteinExistence type="predicted"/>
<evidence type="ECO:0000313" key="2">
    <source>
        <dbReference type="EMBL" id="KAH3719532.1"/>
    </source>
</evidence>
<evidence type="ECO:0000256" key="1">
    <source>
        <dbReference type="SAM" id="Phobius"/>
    </source>
</evidence>
<keyword evidence="1" id="KW-1133">Transmembrane helix</keyword>
<evidence type="ECO:0000313" key="3">
    <source>
        <dbReference type="Proteomes" id="UP000828390"/>
    </source>
</evidence>
<protein>
    <submittedName>
        <fullName evidence="2">Uncharacterized protein</fullName>
    </submittedName>
</protein>
<accession>A0A9D4C8P8</accession>
<reference evidence="2" key="1">
    <citation type="journal article" date="2019" name="bioRxiv">
        <title>The Genome of the Zebra Mussel, Dreissena polymorpha: A Resource for Invasive Species Research.</title>
        <authorList>
            <person name="McCartney M.A."/>
            <person name="Auch B."/>
            <person name="Kono T."/>
            <person name="Mallez S."/>
            <person name="Zhang Y."/>
            <person name="Obille A."/>
            <person name="Becker A."/>
            <person name="Abrahante J.E."/>
            <person name="Garbe J."/>
            <person name="Badalamenti J.P."/>
            <person name="Herman A."/>
            <person name="Mangelson H."/>
            <person name="Liachko I."/>
            <person name="Sullivan S."/>
            <person name="Sone E.D."/>
            <person name="Koren S."/>
            <person name="Silverstein K.A.T."/>
            <person name="Beckman K.B."/>
            <person name="Gohl D.M."/>
        </authorList>
    </citation>
    <scope>NUCLEOTIDE SEQUENCE</scope>
    <source>
        <strain evidence="2">Duluth1</strain>
        <tissue evidence="2">Whole animal</tissue>
    </source>
</reference>